<gene>
    <name evidence="1" type="ORF">HU200_063434</name>
</gene>
<dbReference type="EMBL" id="JACEFO010002685">
    <property type="protein sequence ID" value="KAF8651193.1"/>
    <property type="molecule type" value="Genomic_DNA"/>
</dbReference>
<organism evidence="1 2">
    <name type="scientific">Digitaria exilis</name>
    <dbReference type="NCBI Taxonomy" id="1010633"/>
    <lineage>
        <taxon>Eukaryota</taxon>
        <taxon>Viridiplantae</taxon>
        <taxon>Streptophyta</taxon>
        <taxon>Embryophyta</taxon>
        <taxon>Tracheophyta</taxon>
        <taxon>Spermatophyta</taxon>
        <taxon>Magnoliopsida</taxon>
        <taxon>Liliopsida</taxon>
        <taxon>Poales</taxon>
        <taxon>Poaceae</taxon>
        <taxon>PACMAD clade</taxon>
        <taxon>Panicoideae</taxon>
        <taxon>Panicodae</taxon>
        <taxon>Paniceae</taxon>
        <taxon>Anthephorinae</taxon>
        <taxon>Digitaria</taxon>
    </lineage>
</organism>
<dbReference type="AlphaFoldDB" id="A0A835A6V7"/>
<accession>A0A835A6V7</accession>
<name>A0A835A6V7_9POAL</name>
<dbReference type="Proteomes" id="UP000636709">
    <property type="component" value="Unassembled WGS sequence"/>
</dbReference>
<reference evidence="1" key="1">
    <citation type="submission" date="2020-07" db="EMBL/GenBank/DDBJ databases">
        <title>Genome sequence and genetic diversity analysis of an under-domesticated orphan crop, white fonio (Digitaria exilis).</title>
        <authorList>
            <person name="Bennetzen J.L."/>
            <person name="Chen S."/>
            <person name="Ma X."/>
            <person name="Wang X."/>
            <person name="Yssel A.E.J."/>
            <person name="Chaluvadi S.R."/>
            <person name="Johnson M."/>
            <person name="Gangashetty P."/>
            <person name="Hamidou F."/>
            <person name="Sanogo M.D."/>
            <person name="Zwaenepoel A."/>
            <person name="Wallace J."/>
            <person name="Van De Peer Y."/>
            <person name="Van Deynze A."/>
        </authorList>
    </citation>
    <scope>NUCLEOTIDE SEQUENCE</scope>
    <source>
        <tissue evidence="1">Leaves</tissue>
    </source>
</reference>
<sequence>MRTTYKGFQELHFTCDVGSDQFVNKYIPLQALFAGLELCWLGCSQLDCCLWPRSAGGLQPPPSAPPSICCWWSQCWRPSVRVAASVVQIDPGAGCSRPQRPPLRRSSWIQRGRALRHTPAHDGEQGSYLPLAHSSTPSTVVIPAALPDYAKKAEAAEKLAEVMLLFLVLSP</sequence>
<proteinExistence type="predicted"/>
<comment type="caution">
    <text evidence="1">The sequence shown here is derived from an EMBL/GenBank/DDBJ whole genome shotgun (WGS) entry which is preliminary data.</text>
</comment>
<evidence type="ECO:0000313" key="1">
    <source>
        <dbReference type="EMBL" id="KAF8651193.1"/>
    </source>
</evidence>
<evidence type="ECO:0000313" key="2">
    <source>
        <dbReference type="Proteomes" id="UP000636709"/>
    </source>
</evidence>
<keyword evidence="2" id="KW-1185">Reference proteome</keyword>
<protein>
    <submittedName>
        <fullName evidence="1">Uncharacterized protein</fullName>
    </submittedName>
</protein>